<dbReference type="OrthoDB" id="9762324at2"/>
<dbReference type="EC" id="3.1.6.1" evidence="6"/>
<dbReference type="EMBL" id="CP037423">
    <property type="protein sequence ID" value="QDV41876.1"/>
    <property type="molecule type" value="Genomic_DNA"/>
</dbReference>
<dbReference type="Proteomes" id="UP000319004">
    <property type="component" value="Chromosome"/>
</dbReference>
<dbReference type="InterPro" id="IPR024607">
    <property type="entry name" value="Sulfatase_CS"/>
</dbReference>
<dbReference type="InterPro" id="IPR017850">
    <property type="entry name" value="Alkaline_phosphatase_core_sf"/>
</dbReference>
<dbReference type="KEGG" id="snep:Enr13x_17190"/>
<dbReference type="PANTHER" id="PTHR42693:SF53">
    <property type="entry name" value="ENDO-4-O-SULFATASE"/>
    <property type="match status" value="1"/>
</dbReference>
<evidence type="ECO:0000313" key="6">
    <source>
        <dbReference type="EMBL" id="QDV41876.1"/>
    </source>
</evidence>
<accession>A0A518HLZ8</accession>
<dbReference type="SUPFAM" id="SSF53649">
    <property type="entry name" value="Alkaline phosphatase-like"/>
    <property type="match status" value="1"/>
</dbReference>
<evidence type="ECO:0000256" key="4">
    <source>
        <dbReference type="ARBA" id="ARBA00022837"/>
    </source>
</evidence>
<dbReference type="GO" id="GO:0046872">
    <property type="term" value="F:metal ion binding"/>
    <property type="evidence" value="ECO:0007669"/>
    <property type="project" value="UniProtKB-KW"/>
</dbReference>
<evidence type="ECO:0000256" key="3">
    <source>
        <dbReference type="ARBA" id="ARBA00022801"/>
    </source>
</evidence>
<dbReference type="Pfam" id="PF00884">
    <property type="entry name" value="Sulfatase"/>
    <property type="match status" value="1"/>
</dbReference>
<comment type="similarity">
    <text evidence="1">Belongs to the sulfatase family.</text>
</comment>
<dbReference type="Gene3D" id="3.40.720.10">
    <property type="entry name" value="Alkaline Phosphatase, subunit A"/>
    <property type="match status" value="1"/>
</dbReference>
<dbReference type="InterPro" id="IPR000917">
    <property type="entry name" value="Sulfatase_N"/>
</dbReference>
<keyword evidence="3 6" id="KW-0378">Hydrolase</keyword>
<dbReference type="GO" id="GO:0004065">
    <property type="term" value="F:arylsulfatase activity"/>
    <property type="evidence" value="ECO:0007669"/>
    <property type="project" value="UniProtKB-EC"/>
</dbReference>
<feature type="domain" description="Sulfatase N-terminal" evidence="5">
    <location>
        <begin position="3"/>
        <end position="346"/>
    </location>
</feature>
<name>A0A518HLZ8_9BACT</name>
<keyword evidence="4" id="KW-0106">Calcium</keyword>
<dbReference type="RefSeq" id="WP_145385549.1">
    <property type="nucleotide sequence ID" value="NZ_CP037423.1"/>
</dbReference>
<organism evidence="6 7">
    <name type="scientific">Stieleria neptunia</name>
    <dbReference type="NCBI Taxonomy" id="2527979"/>
    <lineage>
        <taxon>Bacteria</taxon>
        <taxon>Pseudomonadati</taxon>
        <taxon>Planctomycetota</taxon>
        <taxon>Planctomycetia</taxon>
        <taxon>Pirellulales</taxon>
        <taxon>Pirellulaceae</taxon>
        <taxon>Stieleria</taxon>
    </lineage>
</organism>
<dbReference type="InterPro" id="IPR050738">
    <property type="entry name" value="Sulfatase"/>
</dbReference>
<dbReference type="PROSITE" id="PS00523">
    <property type="entry name" value="SULFATASE_1"/>
    <property type="match status" value="1"/>
</dbReference>
<keyword evidence="7" id="KW-1185">Reference proteome</keyword>
<evidence type="ECO:0000256" key="2">
    <source>
        <dbReference type="ARBA" id="ARBA00022723"/>
    </source>
</evidence>
<evidence type="ECO:0000313" key="7">
    <source>
        <dbReference type="Proteomes" id="UP000319004"/>
    </source>
</evidence>
<dbReference type="AlphaFoldDB" id="A0A518HLZ8"/>
<keyword evidence="2" id="KW-0479">Metal-binding</keyword>
<evidence type="ECO:0000259" key="5">
    <source>
        <dbReference type="Pfam" id="PF00884"/>
    </source>
</evidence>
<gene>
    <name evidence="6" type="ORF">Enr13x_17190</name>
</gene>
<protein>
    <submittedName>
        <fullName evidence="6">Arylsulfatase</fullName>
        <ecNumber evidence="6">3.1.6.1</ecNumber>
    </submittedName>
</protein>
<reference evidence="6 7" key="1">
    <citation type="submission" date="2019-03" db="EMBL/GenBank/DDBJ databases">
        <title>Deep-cultivation of Planctomycetes and their phenomic and genomic characterization uncovers novel biology.</title>
        <authorList>
            <person name="Wiegand S."/>
            <person name="Jogler M."/>
            <person name="Boedeker C."/>
            <person name="Pinto D."/>
            <person name="Vollmers J."/>
            <person name="Rivas-Marin E."/>
            <person name="Kohn T."/>
            <person name="Peeters S.H."/>
            <person name="Heuer A."/>
            <person name="Rast P."/>
            <person name="Oberbeckmann S."/>
            <person name="Bunk B."/>
            <person name="Jeske O."/>
            <person name="Meyerdierks A."/>
            <person name="Storesund J.E."/>
            <person name="Kallscheuer N."/>
            <person name="Luecker S."/>
            <person name="Lage O.M."/>
            <person name="Pohl T."/>
            <person name="Merkel B.J."/>
            <person name="Hornburger P."/>
            <person name="Mueller R.-W."/>
            <person name="Bruemmer F."/>
            <person name="Labrenz M."/>
            <person name="Spormann A.M."/>
            <person name="Op den Camp H."/>
            <person name="Overmann J."/>
            <person name="Amann R."/>
            <person name="Jetten M.S.M."/>
            <person name="Mascher T."/>
            <person name="Medema M.H."/>
            <person name="Devos D.P."/>
            <person name="Kaster A.-K."/>
            <person name="Ovreas L."/>
            <person name="Rohde M."/>
            <person name="Galperin M.Y."/>
            <person name="Jogler C."/>
        </authorList>
    </citation>
    <scope>NUCLEOTIDE SEQUENCE [LARGE SCALE GENOMIC DNA]</scope>
    <source>
        <strain evidence="6 7">Enr13</strain>
    </source>
</reference>
<sequence>MRPNILWYCTDQQRFDTIGALGNPHVVTPTIDQLVADGVAMTHAYCQSPICTPSRSSFMTGMYPSRVHNTRNGNESFPAYPPVITKLIADAGYDCGLVGKFHLQSAGHRTEPRIDDGFSYWKFSHAPRDDWSQGHDYAEWVRRRGGDLDTMRQSAERVPTEFHQTTWASECAIEFIQDHAAAEQPWLLNLNIYDPHPPFIPPQAYADRFDAADMPGPHFRDSDLIQQKKLASLDFQDEIRTPEQHNAKRVQADYYAMIAQIDDQFARILETLDRTGARDNTVIIFTSDHGEALGDHGLMFKGCRFYEGLVRVPLIFSWPAQFQSGLICDGLVELLDLTSTLMELCGLECPDYMQGKSLLPILRGEADPAQHHDFVRSEYFDALDPHFTGGVGTFGTMYRTPRYKLCVYHDKGLGELYDLQSDPWEFEDLWDDPNHQSIKHGLIQDAFDAHVVLTTDMGSRRIAPM</sequence>
<evidence type="ECO:0000256" key="1">
    <source>
        <dbReference type="ARBA" id="ARBA00008779"/>
    </source>
</evidence>
<proteinExistence type="inferred from homology"/>
<dbReference type="PANTHER" id="PTHR42693">
    <property type="entry name" value="ARYLSULFATASE FAMILY MEMBER"/>
    <property type="match status" value="1"/>
</dbReference>